<dbReference type="HOGENOM" id="CLU_002706_0_1_1"/>
<dbReference type="Pfam" id="PF13812">
    <property type="entry name" value="PPR_3"/>
    <property type="match status" value="1"/>
</dbReference>
<dbReference type="AlphaFoldDB" id="D8S301"/>
<evidence type="ECO:0000256" key="2">
    <source>
        <dbReference type="PROSITE-ProRule" id="PRU00708"/>
    </source>
</evidence>
<dbReference type="GO" id="GO:0048731">
    <property type="term" value="P:system development"/>
    <property type="evidence" value="ECO:0007669"/>
    <property type="project" value="UniProtKB-ARBA"/>
</dbReference>
<gene>
    <name evidence="3" type="ORF">SELMODRAFT_51483</name>
</gene>
<reference evidence="3 4" key="1">
    <citation type="journal article" date="2011" name="Science">
        <title>The Selaginella genome identifies genetic changes associated with the evolution of vascular plants.</title>
        <authorList>
            <person name="Banks J.A."/>
            <person name="Nishiyama T."/>
            <person name="Hasebe M."/>
            <person name="Bowman J.L."/>
            <person name="Gribskov M."/>
            <person name="dePamphilis C."/>
            <person name="Albert V.A."/>
            <person name="Aono N."/>
            <person name="Aoyama T."/>
            <person name="Ambrose B.A."/>
            <person name="Ashton N.W."/>
            <person name="Axtell M.J."/>
            <person name="Barker E."/>
            <person name="Barker M.S."/>
            <person name="Bennetzen J.L."/>
            <person name="Bonawitz N.D."/>
            <person name="Chapple C."/>
            <person name="Cheng C."/>
            <person name="Correa L.G."/>
            <person name="Dacre M."/>
            <person name="DeBarry J."/>
            <person name="Dreyer I."/>
            <person name="Elias M."/>
            <person name="Engstrom E.M."/>
            <person name="Estelle M."/>
            <person name="Feng L."/>
            <person name="Finet C."/>
            <person name="Floyd S.K."/>
            <person name="Frommer W.B."/>
            <person name="Fujita T."/>
            <person name="Gramzow L."/>
            <person name="Gutensohn M."/>
            <person name="Harholt J."/>
            <person name="Hattori M."/>
            <person name="Heyl A."/>
            <person name="Hirai T."/>
            <person name="Hiwatashi Y."/>
            <person name="Ishikawa M."/>
            <person name="Iwata M."/>
            <person name="Karol K.G."/>
            <person name="Koehler B."/>
            <person name="Kolukisaoglu U."/>
            <person name="Kubo M."/>
            <person name="Kurata T."/>
            <person name="Lalonde S."/>
            <person name="Li K."/>
            <person name="Li Y."/>
            <person name="Litt A."/>
            <person name="Lyons E."/>
            <person name="Manning G."/>
            <person name="Maruyama T."/>
            <person name="Michael T.P."/>
            <person name="Mikami K."/>
            <person name="Miyazaki S."/>
            <person name="Morinaga S."/>
            <person name="Murata T."/>
            <person name="Mueller-Roeber B."/>
            <person name="Nelson D.R."/>
            <person name="Obara M."/>
            <person name="Oguri Y."/>
            <person name="Olmstead R.G."/>
            <person name="Onodera N."/>
            <person name="Petersen B.L."/>
            <person name="Pils B."/>
            <person name="Prigge M."/>
            <person name="Rensing S.A."/>
            <person name="Riano-Pachon D.M."/>
            <person name="Roberts A.W."/>
            <person name="Sato Y."/>
            <person name="Scheller H.V."/>
            <person name="Schulz B."/>
            <person name="Schulz C."/>
            <person name="Shakirov E.V."/>
            <person name="Shibagaki N."/>
            <person name="Shinohara N."/>
            <person name="Shippen D.E."/>
            <person name="Soerensen I."/>
            <person name="Sotooka R."/>
            <person name="Sugimoto N."/>
            <person name="Sugita M."/>
            <person name="Sumikawa N."/>
            <person name="Tanurdzic M."/>
            <person name="Theissen G."/>
            <person name="Ulvskov P."/>
            <person name="Wakazuki S."/>
            <person name="Weng J.K."/>
            <person name="Willats W.W."/>
            <person name="Wipf D."/>
            <person name="Wolf P.G."/>
            <person name="Yang L."/>
            <person name="Zimmer A.D."/>
            <person name="Zhu Q."/>
            <person name="Mitros T."/>
            <person name="Hellsten U."/>
            <person name="Loque D."/>
            <person name="Otillar R."/>
            <person name="Salamov A."/>
            <person name="Schmutz J."/>
            <person name="Shapiro H."/>
            <person name="Lindquist E."/>
            <person name="Lucas S."/>
            <person name="Rokhsar D."/>
            <person name="Grigoriev I.V."/>
        </authorList>
    </citation>
    <scope>NUCLEOTIDE SEQUENCE [LARGE SCALE GENOMIC DNA]</scope>
</reference>
<dbReference type="STRING" id="88036.D8S301"/>
<dbReference type="FunFam" id="1.25.40.10:FF:000073">
    <property type="entry name" value="Pentatricopeptide repeat-containing protein chloroplastic"/>
    <property type="match status" value="1"/>
</dbReference>
<dbReference type="FunFam" id="1.25.40.10:FF:000031">
    <property type="entry name" value="Pentatricopeptide repeat-containing protein mitochondrial"/>
    <property type="match status" value="1"/>
</dbReference>
<evidence type="ECO:0000313" key="3">
    <source>
        <dbReference type="EMBL" id="EFJ21018.1"/>
    </source>
</evidence>
<feature type="repeat" description="PPR" evidence="2">
    <location>
        <begin position="1"/>
        <end position="34"/>
    </location>
</feature>
<dbReference type="PROSITE" id="PS51375">
    <property type="entry name" value="PPR"/>
    <property type="match status" value="7"/>
</dbReference>
<feature type="non-terminal residue" evidence="3">
    <location>
        <position position="571"/>
    </location>
</feature>
<organism evidence="4">
    <name type="scientific">Selaginella moellendorffii</name>
    <name type="common">Spikemoss</name>
    <dbReference type="NCBI Taxonomy" id="88036"/>
    <lineage>
        <taxon>Eukaryota</taxon>
        <taxon>Viridiplantae</taxon>
        <taxon>Streptophyta</taxon>
        <taxon>Embryophyta</taxon>
        <taxon>Tracheophyta</taxon>
        <taxon>Lycopodiopsida</taxon>
        <taxon>Selaginellales</taxon>
        <taxon>Selaginellaceae</taxon>
        <taxon>Selaginella</taxon>
    </lineage>
</organism>
<feature type="repeat" description="PPR" evidence="2">
    <location>
        <begin position="196"/>
        <end position="230"/>
    </location>
</feature>
<dbReference type="InterPro" id="IPR046960">
    <property type="entry name" value="PPR_At4g14850-like_plant"/>
</dbReference>
<feature type="non-terminal residue" evidence="3">
    <location>
        <position position="1"/>
    </location>
</feature>
<keyword evidence="1" id="KW-0677">Repeat</keyword>
<dbReference type="Gene3D" id="1.25.40.10">
    <property type="entry name" value="Tetratricopeptide repeat domain"/>
    <property type="match status" value="4"/>
</dbReference>
<dbReference type="OMA" id="CKAYEDI"/>
<feature type="repeat" description="PPR" evidence="2">
    <location>
        <begin position="397"/>
        <end position="431"/>
    </location>
</feature>
<dbReference type="Gramene" id="EFJ21018">
    <property type="protein sequence ID" value="EFJ21018"/>
    <property type="gene ID" value="SELMODRAFT_51483"/>
</dbReference>
<feature type="repeat" description="PPR" evidence="2">
    <location>
        <begin position="263"/>
        <end position="293"/>
    </location>
</feature>
<dbReference type="Pfam" id="PF01535">
    <property type="entry name" value="PPR"/>
    <property type="match status" value="5"/>
</dbReference>
<dbReference type="FunFam" id="1.25.40.10:FF:000381">
    <property type="entry name" value="Pentatricopeptide repeat-containing protein"/>
    <property type="match status" value="1"/>
</dbReference>
<accession>D8S301</accession>
<dbReference type="InParanoid" id="D8S301"/>
<sequence length="571" mass="62511">VVIWTAMITGYAKHGDFSRAIQFFAEMERNHVLPDKITYVAVLGAIQDLEQGRRIHVRIQETGYDTDLVVANALMKMYAACSSLADATRVFEAMDHRDVVSWTSIIAANARAGDFPAAMGLFRRMQLQGTRPNRITLLELLAWCDDPDEGAAIHERAFASGLRSDVPVCNAILNMYAKAGRFETASELFERMPVRNAVSWTAMMAAMVRAGRHDDALRLFRDMEDDGVEPDSIAFITVINACSSAATARWIHGCIIRGGCDSDTAVSNAIIRAYARCGSLKEAYRTFVEIKERRDHVSWTTMISAFAEFGRIKRCVQLFREMLLEGVRANEVTLITVVNACAGASAIKEGRWIHDCVIGYQLERSSSMVATALLDMYGKCGSLEVAARIFGELEQPDVVSWTSIIAATAQNGDGSSAARLFCAMQLEGVRPVDVTFVSVVAACSHAGLVDLGKEFVTRLRKDHREGIELTLEHCGCIVDLLARAGRLEEAECVIDSMPFKPTPAVWMAFLAGCKAYEDISRGQRAAAQILGLDEKTTAAVIALSSTYAASDRRGDGEALRGLMADGCLKEE</sequence>
<evidence type="ECO:0008006" key="5">
    <source>
        <dbReference type="Google" id="ProtNLM"/>
    </source>
</evidence>
<dbReference type="GO" id="GO:0003723">
    <property type="term" value="F:RNA binding"/>
    <property type="evidence" value="ECO:0007669"/>
    <property type="project" value="InterPro"/>
</dbReference>
<evidence type="ECO:0000313" key="4">
    <source>
        <dbReference type="Proteomes" id="UP000001514"/>
    </source>
</evidence>
<keyword evidence="4" id="KW-1185">Reference proteome</keyword>
<feature type="repeat" description="PPR" evidence="2">
    <location>
        <begin position="165"/>
        <end position="195"/>
    </location>
</feature>
<dbReference type="NCBIfam" id="TIGR00756">
    <property type="entry name" value="PPR"/>
    <property type="match status" value="5"/>
</dbReference>
<dbReference type="InterPro" id="IPR011990">
    <property type="entry name" value="TPR-like_helical_dom_sf"/>
</dbReference>
<dbReference type="SUPFAM" id="SSF48452">
    <property type="entry name" value="TPR-like"/>
    <property type="match status" value="1"/>
</dbReference>
<dbReference type="PANTHER" id="PTHR47926">
    <property type="entry name" value="PENTATRICOPEPTIDE REPEAT-CONTAINING PROTEIN"/>
    <property type="match status" value="1"/>
</dbReference>
<dbReference type="PANTHER" id="PTHR47926:SF533">
    <property type="entry name" value="DYW DOMAIN-CONTAINING PROTEIN"/>
    <property type="match status" value="1"/>
</dbReference>
<dbReference type="FunCoup" id="D8S301">
    <property type="interactions" value="71"/>
</dbReference>
<protein>
    <recommendedName>
        <fullName evidence="5">Pentacotripeptide-repeat region of PRORP domain-containing protein</fullName>
    </recommendedName>
</protein>
<evidence type="ECO:0000256" key="1">
    <source>
        <dbReference type="ARBA" id="ARBA00022737"/>
    </source>
</evidence>
<proteinExistence type="predicted"/>
<dbReference type="GO" id="GO:0009451">
    <property type="term" value="P:RNA modification"/>
    <property type="evidence" value="ECO:0007669"/>
    <property type="project" value="InterPro"/>
</dbReference>
<dbReference type="EMBL" id="GL377600">
    <property type="protein sequence ID" value="EFJ21018.1"/>
    <property type="molecule type" value="Genomic_DNA"/>
</dbReference>
<dbReference type="Pfam" id="PF13041">
    <property type="entry name" value="PPR_2"/>
    <property type="match status" value="3"/>
</dbReference>
<dbReference type="FunFam" id="1.25.40.10:FF:000158">
    <property type="entry name" value="pentatricopeptide repeat-containing protein At2g33680"/>
    <property type="match status" value="1"/>
</dbReference>
<feature type="repeat" description="PPR" evidence="2">
    <location>
        <begin position="295"/>
        <end position="329"/>
    </location>
</feature>
<dbReference type="eggNOG" id="KOG4197">
    <property type="taxonomic scope" value="Eukaryota"/>
</dbReference>
<dbReference type="InterPro" id="IPR002885">
    <property type="entry name" value="PPR_rpt"/>
</dbReference>
<dbReference type="Proteomes" id="UP000001514">
    <property type="component" value="Unassembled WGS sequence"/>
</dbReference>
<dbReference type="KEGG" id="smo:SELMODRAFT_51483"/>
<name>D8S301_SELML</name>
<dbReference type="OrthoDB" id="185373at2759"/>
<feature type="repeat" description="PPR" evidence="2">
    <location>
        <begin position="98"/>
        <end position="132"/>
    </location>
</feature>